<dbReference type="OrthoDB" id="10062876at2759"/>
<evidence type="ECO:0000256" key="6">
    <source>
        <dbReference type="ARBA" id="ARBA00023136"/>
    </source>
</evidence>
<feature type="transmembrane region" description="Helical" evidence="7">
    <location>
        <begin position="423"/>
        <end position="445"/>
    </location>
</feature>
<protein>
    <submittedName>
        <fullName evidence="9">Amino acid transporter</fullName>
    </submittedName>
</protein>
<sequence length="569" mass="62068">MSNNQAYLSSGYDDEKNLGGHIEEKDSASYQYGVEEVGAPVAAQEEETHRSLKPRQISMIAIGGAIGTGLLIGSGPSLNQSGPGSLFIAYCIMGAVCFCVLMSLGEMSAAFPSKRGFPGFATRTIDPAFGFGTALVYLCKYLILSPNQIVAGALVIRFWNDKINSAAWVTILIAFVVAMNFLGIKWFGEVEFWLSFIKILTLSGLIILGLVIDLGGGPNHDRIGFRYWKDGKAFVSYPKNAGPGGAAGRFLGVVKALVGALFAYMGTELIGVTVGEAKNPRKTVPAAIKKTFYRILFFYIILILLTGMVVDGQGQLLKTATSGNNKTTASASPFVVAIQEAGIKGLPGLVNACLLIFTFSAANSDQYIASRTLYGMAKDGNAPRIFTYCNSRGVPMVSFAFTGMFMLLAYICSSADGLSVWSYFTSAVTICGALSWISILSSHLAMMRGLKAQGISRDSLPYKSPFQPYAAIFALFITVLIAIFKGFDAFIGPTFKYKDFICHYIAVPVYVFGFLIYKFVRKTKFVKPHEMDLHTGAREFQGLDEDDEDEMRYKSMSFKDKVIYQLKNW</sequence>
<keyword evidence="6 7" id="KW-0472">Membrane</keyword>
<dbReference type="HOGENOM" id="CLU_007946_12_1_1"/>
<dbReference type="PANTHER" id="PTHR43341">
    <property type="entry name" value="AMINO ACID PERMEASE"/>
    <property type="match status" value="1"/>
</dbReference>
<feature type="transmembrane region" description="Helical" evidence="7">
    <location>
        <begin position="504"/>
        <end position="520"/>
    </location>
</feature>
<proteinExistence type="predicted"/>
<dbReference type="RefSeq" id="XP_014184347.1">
    <property type="nucleotide sequence ID" value="XM_014328872.1"/>
</dbReference>
<keyword evidence="2" id="KW-0813">Transport</keyword>
<dbReference type="Gene3D" id="1.20.1740.10">
    <property type="entry name" value="Amino acid/polyamine transporter I"/>
    <property type="match status" value="1"/>
</dbReference>
<dbReference type="PIRSF" id="PIRSF006060">
    <property type="entry name" value="AA_transporter"/>
    <property type="match status" value="1"/>
</dbReference>
<evidence type="ECO:0000256" key="4">
    <source>
        <dbReference type="ARBA" id="ARBA00022970"/>
    </source>
</evidence>
<keyword evidence="4" id="KW-0029">Amino-acid transport</keyword>
<comment type="subcellular location">
    <subcellularLocation>
        <location evidence="1">Membrane</location>
        <topology evidence="1">Multi-pass membrane protein</topology>
    </subcellularLocation>
</comment>
<dbReference type="GeneID" id="25983545"/>
<name>J8TS07_TRIAS</name>
<feature type="transmembrane region" description="Helical" evidence="7">
    <location>
        <begin position="57"/>
        <end position="75"/>
    </location>
</feature>
<dbReference type="AlphaFoldDB" id="J8TS07"/>
<evidence type="ECO:0000256" key="3">
    <source>
        <dbReference type="ARBA" id="ARBA00022692"/>
    </source>
</evidence>
<dbReference type="InterPro" id="IPR004840">
    <property type="entry name" value="Amino_acid_permease_CS"/>
</dbReference>
<dbReference type="GO" id="GO:0016020">
    <property type="term" value="C:membrane"/>
    <property type="evidence" value="ECO:0007669"/>
    <property type="project" value="UniProtKB-SubCell"/>
</dbReference>
<feature type="transmembrane region" description="Helical" evidence="7">
    <location>
        <begin position="250"/>
        <end position="272"/>
    </location>
</feature>
<evidence type="ECO:0000259" key="8">
    <source>
        <dbReference type="Pfam" id="PF00324"/>
    </source>
</evidence>
<evidence type="ECO:0000313" key="10">
    <source>
        <dbReference type="Proteomes" id="UP000002748"/>
    </source>
</evidence>
<dbReference type="EMBL" id="ALBS01000009">
    <property type="protein sequence ID" value="EJT53024.1"/>
    <property type="molecule type" value="Genomic_DNA"/>
</dbReference>
<keyword evidence="5 7" id="KW-1133">Transmembrane helix</keyword>
<dbReference type="Proteomes" id="UP000002748">
    <property type="component" value="Unassembled WGS sequence"/>
</dbReference>
<dbReference type="InterPro" id="IPR050524">
    <property type="entry name" value="APC_YAT"/>
</dbReference>
<evidence type="ECO:0000256" key="2">
    <source>
        <dbReference type="ARBA" id="ARBA00022448"/>
    </source>
</evidence>
<feature type="transmembrane region" description="Helical" evidence="7">
    <location>
        <begin position="166"/>
        <end position="187"/>
    </location>
</feature>
<dbReference type="InterPro" id="IPR004841">
    <property type="entry name" value="AA-permease/SLC12A_dom"/>
</dbReference>
<accession>J8TS07</accession>
<feature type="transmembrane region" description="Helical" evidence="7">
    <location>
        <begin position="292"/>
        <end position="310"/>
    </location>
</feature>
<dbReference type="KEGG" id="tasa:A1Q1_00031"/>
<gene>
    <name evidence="9" type="ORF">A1Q1_00031</name>
</gene>
<feature type="domain" description="Amino acid permease/ SLC12A" evidence="8">
    <location>
        <begin position="57"/>
        <end position="527"/>
    </location>
</feature>
<keyword evidence="3 7" id="KW-0812">Transmembrane</keyword>
<reference evidence="9 10" key="1">
    <citation type="journal article" date="2012" name="Eukaryot. Cell">
        <title>Draft genome sequence of CBS 2479, the standard type strain of Trichosporon asahii.</title>
        <authorList>
            <person name="Yang R.Y."/>
            <person name="Li H.T."/>
            <person name="Zhu H."/>
            <person name="Zhou G.P."/>
            <person name="Wang M."/>
            <person name="Wang L."/>
        </authorList>
    </citation>
    <scope>NUCLEOTIDE SEQUENCE [LARGE SCALE GENOMIC DNA]</scope>
    <source>
        <strain evidence="10">ATCC 90039 / CBS 2479 / JCM 2466 / KCTC 7840 / NCYC 2677 / UAMH 7654</strain>
    </source>
</reference>
<feature type="transmembrane region" description="Helical" evidence="7">
    <location>
        <begin position="87"/>
        <end position="105"/>
    </location>
</feature>
<evidence type="ECO:0000256" key="7">
    <source>
        <dbReference type="SAM" id="Phobius"/>
    </source>
</evidence>
<evidence type="ECO:0000256" key="1">
    <source>
        <dbReference type="ARBA" id="ARBA00004141"/>
    </source>
</evidence>
<dbReference type="PANTHER" id="PTHR43341:SF9">
    <property type="entry name" value="DICARBOXYLIC AMINO ACID PERMEASE"/>
    <property type="match status" value="1"/>
</dbReference>
<dbReference type="FunFam" id="1.20.1740.10:FF:000006">
    <property type="entry name" value="General amino acid permease"/>
    <property type="match status" value="1"/>
</dbReference>
<dbReference type="VEuPathDB" id="FungiDB:A1Q1_00031"/>
<organism evidence="9 10">
    <name type="scientific">Trichosporon asahii var. asahii (strain ATCC 90039 / CBS 2479 / JCM 2466 / KCTC 7840 / NBRC 103889/ NCYC 2677 / UAMH 7654)</name>
    <name type="common">Yeast</name>
    <dbReference type="NCBI Taxonomy" id="1186058"/>
    <lineage>
        <taxon>Eukaryota</taxon>
        <taxon>Fungi</taxon>
        <taxon>Dikarya</taxon>
        <taxon>Basidiomycota</taxon>
        <taxon>Agaricomycotina</taxon>
        <taxon>Tremellomycetes</taxon>
        <taxon>Trichosporonales</taxon>
        <taxon>Trichosporonaceae</taxon>
        <taxon>Trichosporon</taxon>
    </lineage>
</organism>
<dbReference type="Pfam" id="PF00324">
    <property type="entry name" value="AA_permease"/>
    <property type="match status" value="1"/>
</dbReference>
<feature type="transmembrane region" description="Helical" evidence="7">
    <location>
        <begin position="466"/>
        <end position="484"/>
    </location>
</feature>
<dbReference type="PROSITE" id="PS00218">
    <property type="entry name" value="AMINO_ACID_PERMEASE_1"/>
    <property type="match status" value="1"/>
</dbReference>
<evidence type="ECO:0000313" key="9">
    <source>
        <dbReference type="EMBL" id="EJT53024.1"/>
    </source>
</evidence>
<evidence type="ECO:0000256" key="5">
    <source>
        <dbReference type="ARBA" id="ARBA00022989"/>
    </source>
</evidence>
<feature type="transmembrane region" description="Helical" evidence="7">
    <location>
        <begin position="193"/>
        <end position="212"/>
    </location>
</feature>
<comment type="caution">
    <text evidence="9">The sequence shown here is derived from an EMBL/GenBank/DDBJ whole genome shotgun (WGS) entry which is preliminary data.</text>
</comment>
<feature type="transmembrane region" description="Helical" evidence="7">
    <location>
        <begin position="393"/>
        <end position="411"/>
    </location>
</feature>
<dbReference type="GO" id="GO:0015171">
    <property type="term" value="F:amino acid transmembrane transporter activity"/>
    <property type="evidence" value="ECO:0007669"/>
    <property type="project" value="TreeGrafter"/>
</dbReference>